<evidence type="ECO:0000313" key="7">
    <source>
        <dbReference type="Proteomes" id="UP000054350"/>
    </source>
</evidence>
<dbReference type="GO" id="GO:0012505">
    <property type="term" value="C:endomembrane system"/>
    <property type="evidence" value="ECO:0007669"/>
    <property type="project" value="UniProtKB-SubCell"/>
</dbReference>
<reference evidence="6 7" key="2">
    <citation type="submission" date="2009-11" db="EMBL/GenBank/DDBJ databases">
        <title>The Genome Sequence of Allomyces macrogynus strain ATCC 38327.</title>
        <authorList>
            <consortium name="The Broad Institute Genome Sequencing Platform"/>
            <person name="Russ C."/>
            <person name="Cuomo C."/>
            <person name="Shea T."/>
            <person name="Young S.K."/>
            <person name="Zeng Q."/>
            <person name="Koehrsen M."/>
            <person name="Haas B."/>
            <person name="Borodovsky M."/>
            <person name="Guigo R."/>
            <person name="Alvarado L."/>
            <person name="Berlin A."/>
            <person name="Borenstein D."/>
            <person name="Chen Z."/>
            <person name="Engels R."/>
            <person name="Freedman E."/>
            <person name="Gellesch M."/>
            <person name="Goldberg J."/>
            <person name="Griggs A."/>
            <person name="Gujja S."/>
            <person name="Heiman D."/>
            <person name="Hepburn T."/>
            <person name="Howarth C."/>
            <person name="Jen D."/>
            <person name="Larson L."/>
            <person name="Lewis B."/>
            <person name="Mehta T."/>
            <person name="Park D."/>
            <person name="Pearson M."/>
            <person name="Roberts A."/>
            <person name="Saif S."/>
            <person name="Shenoy N."/>
            <person name="Sisk P."/>
            <person name="Stolte C."/>
            <person name="Sykes S."/>
            <person name="Walk T."/>
            <person name="White J."/>
            <person name="Yandava C."/>
            <person name="Burger G."/>
            <person name="Gray M.W."/>
            <person name="Holland P.W.H."/>
            <person name="King N."/>
            <person name="Lang F.B.F."/>
            <person name="Roger A.J."/>
            <person name="Ruiz-Trillo I."/>
            <person name="Lander E."/>
            <person name="Nusbaum C."/>
        </authorList>
    </citation>
    <scope>NUCLEOTIDE SEQUENCE [LARGE SCALE GENOMIC DNA]</scope>
    <source>
        <strain evidence="6 7">ATCC 38327</strain>
    </source>
</reference>
<dbReference type="PANTHER" id="PTHR24223:SF443">
    <property type="entry name" value="MULTIDRUG-RESISTANCE LIKE PROTEIN 1, ISOFORM I"/>
    <property type="match status" value="1"/>
</dbReference>
<dbReference type="AlphaFoldDB" id="A0A0L0SGH9"/>
<dbReference type="Pfam" id="PF00005">
    <property type="entry name" value="ABC_tran"/>
    <property type="match status" value="1"/>
</dbReference>
<feature type="domain" description="ABC transporter" evidence="5">
    <location>
        <begin position="2"/>
        <end position="105"/>
    </location>
</feature>
<accession>A0A0L0SGH9</accession>
<dbReference type="STRING" id="578462.A0A0L0SGH9"/>
<evidence type="ECO:0000256" key="3">
    <source>
        <dbReference type="ARBA" id="ARBA00022741"/>
    </source>
</evidence>
<reference evidence="6 7" key="1">
    <citation type="submission" date="2009-11" db="EMBL/GenBank/DDBJ databases">
        <title>Annotation of Allomyces macrogynus ATCC 38327.</title>
        <authorList>
            <consortium name="The Broad Institute Genome Sequencing Platform"/>
            <person name="Russ C."/>
            <person name="Cuomo C."/>
            <person name="Burger G."/>
            <person name="Gray M.W."/>
            <person name="Holland P.W.H."/>
            <person name="King N."/>
            <person name="Lang F.B.F."/>
            <person name="Roger A.J."/>
            <person name="Ruiz-Trillo I."/>
            <person name="Young S.K."/>
            <person name="Zeng Q."/>
            <person name="Gargeya S."/>
            <person name="Fitzgerald M."/>
            <person name="Haas B."/>
            <person name="Abouelleil A."/>
            <person name="Alvarado L."/>
            <person name="Arachchi H.M."/>
            <person name="Berlin A."/>
            <person name="Chapman S.B."/>
            <person name="Gearin G."/>
            <person name="Goldberg J."/>
            <person name="Griggs A."/>
            <person name="Gujja S."/>
            <person name="Hansen M."/>
            <person name="Heiman D."/>
            <person name="Howarth C."/>
            <person name="Larimer J."/>
            <person name="Lui A."/>
            <person name="MacDonald P.J.P."/>
            <person name="McCowen C."/>
            <person name="Montmayeur A."/>
            <person name="Murphy C."/>
            <person name="Neiman D."/>
            <person name="Pearson M."/>
            <person name="Priest M."/>
            <person name="Roberts A."/>
            <person name="Saif S."/>
            <person name="Shea T."/>
            <person name="Sisk P."/>
            <person name="Stolte C."/>
            <person name="Sykes S."/>
            <person name="Wortman J."/>
            <person name="Nusbaum C."/>
            <person name="Birren B."/>
        </authorList>
    </citation>
    <scope>NUCLEOTIDE SEQUENCE [LARGE SCALE GENOMIC DNA]</scope>
    <source>
        <strain evidence="6 7">ATCC 38327</strain>
    </source>
</reference>
<dbReference type="SUPFAM" id="SSF52540">
    <property type="entry name" value="P-loop containing nucleoside triphosphate hydrolases"/>
    <property type="match status" value="1"/>
</dbReference>
<evidence type="ECO:0000313" key="6">
    <source>
        <dbReference type="EMBL" id="KNE61621.1"/>
    </source>
</evidence>
<keyword evidence="3" id="KW-0547">Nucleotide-binding</keyword>
<sequence length="196" mass="21201">MIDGMDISQLGLAEVRQRLSIIPHNLFASTVRSNLDRFGTASDAALWKCLERAGLKAYVQSLDGKLDASVGENGEDLSVGQGQLMCLARAMAKRSKILIMDEATASVDLETDALIQQAIRRDFAGATAITIAHQLNTIIDYDMIVQMDHSRVAECGTPAELLARPGSMFAELVDGTGPTNEALLCRLAVEHRMELA</sequence>
<dbReference type="GO" id="GO:0005524">
    <property type="term" value="F:ATP binding"/>
    <property type="evidence" value="ECO:0007669"/>
    <property type="project" value="UniProtKB-KW"/>
</dbReference>
<dbReference type="OrthoDB" id="6500128at2759"/>
<dbReference type="InterPro" id="IPR027417">
    <property type="entry name" value="P-loop_NTPase"/>
</dbReference>
<gene>
    <name evidence="6" type="ORF">AMAG_18658</name>
</gene>
<evidence type="ECO:0000256" key="1">
    <source>
        <dbReference type="ARBA" id="ARBA00004127"/>
    </source>
</evidence>
<evidence type="ECO:0000259" key="5">
    <source>
        <dbReference type="Pfam" id="PF00005"/>
    </source>
</evidence>
<comment type="subcellular location">
    <subcellularLocation>
        <location evidence="1">Endomembrane system</location>
        <topology evidence="1">Multi-pass membrane protein</topology>
    </subcellularLocation>
</comment>
<dbReference type="FunFam" id="3.40.50.300:FF:003492">
    <property type="entry name" value="AGAP012735-PA"/>
    <property type="match status" value="1"/>
</dbReference>
<dbReference type="OMA" id="LYTKRKX"/>
<dbReference type="VEuPathDB" id="FungiDB:AMAG_18658"/>
<protein>
    <recommendedName>
        <fullName evidence="5">ABC transporter domain-containing protein</fullName>
    </recommendedName>
</protein>
<organism evidence="6 7">
    <name type="scientific">Allomyces macrogynus (strain ATCC 38327)</name>
    <name type="common">Allomyces javanicus var. macrogynus</name>
    <dbReference type="NCBI Taxonomy" id="578462"/>
    <lineage>
        <taxon>Eukaryota</taxon>
        <taxon>Fungi</taxon>
        <taxon>Fungi incertae sedis</taxon>
        <taxon>Blastocladiomycota</taxon>
        <taxon>Blastocladiomycetes</taxon>
        <taxon>Blastocladiales</taxon>
        <taxon>Blastocladiaceae</taxon>
        <taxon>Allomyces</taxon>
    </lineage>
</organism>
<name>A0A0L0SGH9_ALLM3</name>
<proteinExistence type="predicted"/>
<dbReference type="eggNOG" id="KOG0054">
    <property type="taxonomic scope" value="Eukaryota"/>
</dbReference>
<dbReference type="InterPro" id="IPR003439">
    <property type="entry name" value="ABC_transporter-like_ATP-bd"/>
</dbReference>
<dbReference type="GO" id="GO:0016887">
    <property type="term" value="F:ATP hydrolysis activity"/>
    <property type="evidence" value="ECO:0007669"/>
    <property type="project" value="InterPro"/>
</dbReference>
<dbReference type="InterPro" id="IPR050173">
    <property type="entry name" value="ABC_transporter_C-like"/>
</dbReference>
<dbReference type="GO" id="GO:0042626">
    <property type="term" value="F:ATPase-coupled transmembrane transporter activity"/>
    <property type="evidence" value="ECO:0007669"/>
    <property type="project" value="TreeGrafter"/>
</dbReference>
<evidence type="ECO:0000256" key="4">
    <source>
        <dbReference type="ARBA" id="ARBA00022840"/>
    </source>
</evidence>
<dbReference type="Proteomes" id="UP000054350">
    <property type="component" value="Unassembled WGS sequence"/>
</dbReference>
<keyword evidence="2" id="KW-0677">Repeat</keyword>
<keyword evidence="4" id="KW-0067">ATP-binding</keyword>
<dbReference type="EMBL" id="GG745338">
    <property type="protein sequence ID" value="KNE61621.1"/>
    <property type="molecule type" value="Genomic_DNA"/>
</dbReference>
<keyword evidence="7" id="KW-1185">Reference proteome</keyword>
<evidence type="ECO:0000256" key="2">
    <source>
        <dbReference type="ARBA" id="ARBA00022737"/>
    </source>
</evidence>
<dbReference type="GO" id="GO:0000329">
    <property type="term" value="C:fungal-type vacuole membrane"/>
    <property type="evidence" value="ECO:0007669"/>
    <property type="project" value="UniProtKB-ARBA"/>
</dbReference>
<dbReference type="PANTHER" id="PTHR24223">
    <property type="entry name" value="ATP-BINDING CASSETTE SUB-FAMILY C"/>
    <property type="match status" value="1"/>
</dbReference>
<dbReference type="Gene3D" id="3.40.50.300">
    <property type="entry name" value="P-loop containing nucleotide triphosphate hydrolases"/>
    <property type="match status" value="1"/>
</dbReference>